<organism evidence="2 3">
    <name type="scientific">Streptomyces turgidiscabies (strain Car8)</name>
    <dbReference type="NCBI Taxonomy" id="698760"/>
    <lineage>
        <taxon>Bacteria</taxon>
        <taxon>Bacillati</taxon>
        <taxon>Actinomycetota</taxon>
        <taxon>Actinomycetes</taxon>
        <taxon>Kitasatosporales</taxon>
        <taxon>Streptomycetaceae</taxon>
        <taxon>Streptomyces</taxon>
    </lineage>
</organism>
<comment type="caution">
    <text evidence="2">The sequence shown here is derived from an EMBL/GenBank/DDBJ whole genome shotgun (WGS) entry which is preliminary data.</text>
</comment>
<dbReference type="PATRIC" id="fig|698760.3.peg.121"/>
<evidence type="ECO:0000259" key="1">
    <source>
        <dbReference type="Pfam" id="PF19054"/>
    </source>
</evidence>
<evidence type="ECO:0000313" key="3">
    <source>
        <dbReference type="Proteomes" id="UP000010931"/>
    </source>
</evidence>
<keyword evidence="3" id="KW-1185">Reference proteome</keyword>
<dbReference type="AlphaFoldDB" id="L7FIT8"/>
<dbReference type="GeneID" id="97407842"/>
<protein>
    <submittedName>
        <fullName evidence="2">Toxin-antitoxin system, antitoxin component, Xre domain protein</fullName>
    </submittedName>
</protein>
<dbReference type="STRING" id="85558.T45_06574"/>
<dbReference type="EMBL" id="AEJB01000012">
    <property type="protein sequence ID" value="ELP71247.1"/>
    <property type="molecule type" value="Genomic_DNA"/>
</dbReference>
<feature type="domain" description="DUF5753" evidence="1">
    <location>
        <begin position="2"/>
        <end position="47"/>
    </location>
</feature>
<dbReference type="InterPro" id="IPR043917">
    <property type="entry name" value="DUF5753"/>
</dbReference>
<gene>
    <name evidence="2" type="ORF">STRTUCAR8_04799</name>
</gene>
<sequence>MEHEREAISPSWYDNAVLPVLLQTAAYAYAVMSERVPAYDGEEHTATHQTWAAFTAYAAH</sequence>
<dbReference type="Pfam" id="PF19054">
    <property type="entry name" value="DUF5753"/>
    <property type="match status" value="1"/>
</dbReference>
<name>L7FIT8_STRT8</name>
<reference evidence="2 3" key="1">
    <citation type="journal article" date="2011" name="Plasmid">
        <title>Streptomyces turgidiscabies Car8 contains a modular pathogenicity island that shares virulence genes with other actinobacterial plant pathogens.</title>
        <authorList>
            <person name="Huguet-Tapia J.C."/>
            <person name="Badger J.H."/>
            <person name="Loria R."/>
            <person name="Pettis G.S."/>
        </authorList>
    </citation>
    <scope>NUCLEOTIDE SEQUENCE [LARGE SCALE GENOMIC DNA]</scope>
    <source>
        <strain evidence="2 3">Car8</strain>
    </source>
</reference>
<dbReference type="Proteomes" id="UP000010931">
    <property type="component" value="Unassembled WGS sequence"/>
</dbReference>
<proteinExistence type="predicted"/>
<evidence type="ECO:0000313" key="2">
    <source>
        <dbReference type="EMBL" id="ELP71247.1"/>
    </source>
</evidence>
<dbReference type="RefSeq" id="WP_006373405.1">
    <property type="nucleotide sequence ID" value="NZ_AEJB01000012.1"/>
</dbReference>
<accession>L7FIT8</accession>